<dbReference type="AlphaFoldDB" id="A0AB34IUC1"/>
<dbReference type="GO" id="GO:0008270">
    <property type="term" value="F:zinc ion binding"/>
    <property type="evidence" value="ECO:0007669"/>
    <property type="project" value="UniProtKB-KW"/>
</dbReference>
<dbReference type="PANTHER" id="PTHR24104">
    <property type="entry name" value="E3 UBIQUITIN-PROTEIN LIGASE NHLRC1-RELATED"/>
    <property type="match status" value="1"/>
</dbReference>
<dbReference type="GO" id="GO:0043161">
    <property type="term" value="P:proteasome-mediated ubiquitin-dependent protein catabolic process"/>
    <property type="evidence" value="ECO:0007669"/>
    <property type="project" value="TreeGrafter"/>
</dbReference>
<gene>
    <name evidence="4" type="ORF">AB1Y20_008857</name>
</gene>
<dbReference type="GO" id="GO:0000209">
    <property type="term" value="P:protein polyubiquitination"/>
    <property type="evidence" value="ECO:0007669"/>
    <property type="project" value="TreeGrafter"/>
</dbReference>
<evidence type="ECO:0000256" key="3">
    <source>
        <dbReference type="SAM" id="MobiDB-lite"/>
    </source>
</evidence>
<accession>A0AB34IUC1</accession>
<dbReference type="Proteomes" id="UP001515480">
    <property type="component" value="Unassembled WGS sequence"/>
</dbReference>
<comment type="caution">
    <text evidence="4">The sequence shown here is derived from an EMBL/GenBank/DDBJ whole genome shotgun (WGS) entry which is preliminary data.</text>
</comment>
<dbReference type="EMBL" id="JBGBPQ010000019">
    <property type="protein sequence ID" value="KAL1505098.1"/>
    <property type="molecule type" value="Genomic_DNA"/>
</dbReference>
<dbReference type="Gene3D" id="2.120.10.30">
    <property type="entry name" value="TolB, C-terminal domain"/>
    <property type="match status" value="1"/>
</dbReference>
<dbReference type="InterPro" id="IPR001258">
    <property type="entry name" value="NHL_repeat"/>
</dbReference>
<keyword evidence="1" id="KW-0677">Repeat</keyword>
<dbReference type="PANTHER" id="PTHR24104:SF25">
    <property type="entry name" value="PROTEIN LIN-41"/>
    <property type="match status" value="1"/>
</dbReference>
<organism evidence="4 5">
    <name type="scientific">Prymnesium parvum</name>
    <name type="common">Toxic golden alga</name>
    <dbReference type="NCBI Taxonomy" id="97485"/>
    <lineage>
        <taxon>Eukaryota</taxon>
        <taxon>Haptista</taxon>
        <taxon>Haptophyta</taxon>
        <taxon>Prymnesiophyceae</taxon>
        <taxon>Prymnesiales</taxon>
        <taxon>Prymnesiaceae</taxon>
        <taxon>Prymnesium</taxon>
    </lineage>
</organism>
<protein>
    <recommendedName>
        <fullName evidence="6">Peptidylamidoglycolate lyase</fullName>
    </recommendedName>
</protein>
<name>A0AB34IUC1_PRYPA</name>
<evidence type="ECO:0008006" key="6">
    <source>
        <dbReference type="Google" id="ProtNLM"/>
    </source>
</evidence>
<dbReference type="PROSITE" id="PS51125">
    <property type="entry name" value="NHL"/>
    <property type="match status" value="1"/>
</dbReference>
<proteinExistence type="predicted"/>
<feature type="compositionally biased region" description="Basic and acidic residues" evidence="3">
    <location>
        <begin position="179"/>
        <end position="193"/>
    </location>
</feature>
<reference evidence="4 5" key="1">
    <citation type="journal article" date="2024" name="Science">
        <title>Giant polyketide synthase enzymes in the biosynthesis of giant marine polyether toxins.</title>
        <authorList>
            <person name="Fallon T.R."/>
            <person name="Shende V.V."/>
            <person name="Wierzbicki I.H."/>
            <person name="Pendleton A.L."/>
            <person name="Watervoot N.F."/>
            <person name="Auber R.P."/>
            <person name="Gonzalez D.J."/>
            <person name="Wisecaver J.H."/>
            <person name="Moore B.S."/>
        </authorList>
    </citation>
    <scope>NUCLEOTIDE SEQUENCE [LARGE SCALE GENOMIC DNA]</scope>
    <source>
        <strain evidence="4 5">12B1</strain>
    </source>
</reference>
<evidence type="ECO:0000256" key="1">
    <source>
        <dbReference type="ARBA" id="ARBA00022737"/>
    </source>
</evidence>
<dbReference type="InterPro" id="IPR050952">
    <property type="entry name" value="TRIM-NHL_E3_ligases"/>
</dbReference>
<sequence length="200" mass="22415">MPKGLGLLNGTLYVVDSHNSRVLMFTAYELRYIGSFGSRGIEPGRMSHPEGLCIWNGEVFVADSGNDRIQVFNERGVLKRWFRVPGRSAGHAMMPTALSAADDRMYVLGETDGEDGRMLQVINATGSLLQTITVGGTLGTWGRLSHVLVTKQSSSQRLYAVDSDWHRVHVFTIRHERERTHSGTWEKSKERNTHHNVGKH</sequence>
<evidence type="ECO:0000313" key="4">
    <source>
        <dbReference type="EMBL" id="KAL1505098.1"/>
    </source>
</evidence>
<feature type="repeat" description="NHL" evidence="2">
    <location>
        <begin position="33"/>
        <end position="75"/>
    </location>
</feature>
<dbReference type="InterPro" id="IPR011042">
    <property type="entry name" value="6-blade_b-propeller_TolB-like"/>
</dbReference>
<feature type="region of interest" description="Disordered" evidence="3">
    <location>
        <begin position="179"/>
        <end position="200"/>
    </location>
</feature>
<keyword evidence="5" id="KW-1185">Reference proteome</keyword>
<evidence type="ECO:0000256" key="2">
    <source>
        <dbReference type="PROSITE-ProRule" id="PRU00504"/>
    </source>
</evidence>
<dbReference type="Pfam" id="PF01436">
    <property type="entry name" value="NHL"/>
    <property type="match status" value="1"/>
</dbReference>
<dbReference type="GO" id="GO:0061630">
    <property type="term" value="F:ubiquitin protein ligase activity"/>
    <property type="evidence" value="ECO:0007669"/>
    <property type="project" value="TreeGrafter"/>
</dbReference>
<dbReference type="SUPFAM" id="SSF101898">
    <property type="entry name" value="NHL repeat"/>
    <property type="match status" value="1"/>
</dbReference>
<evidence type="ECO:0000313" key="5">
    <source>
        <dbReference type="Proteomes" id="UP001515480"/>
    </source>
</evidence>